<feature type="chain" id="PRO_5040818091" evidence="2">
    <location>
        <begin position="23"/>
        <end position="410"/>
    </location>
</feature>
<sequence length="410" mass="44448">MKRSIVRTLAAVTAAIAPFATVAVTAPATQAASVSAAEKADGIAPATLKMNSTTPNQPEDSTTWRKNIKYWNNQGFDNVQEVSAYSPSMKRHIPLIVIQPKDKAKRDNAPTLYMLNGADGGEGIANWIRQTDIITYYGGNDDANLGTVSPGIGANIVIPMSGAYSYYTDWITEPNTPAIKGPQKWETFLTRELPQAIEPALKANDKRAIAGMSMTGTTSLLYAQHHPGFYDSVGSFSGCAATTTGLTPQFINLVLNRGGSDFKEMWGPVNGEVARNNDALINAEKLRGQKNIYVSTSSGFPGEHDMPWSERVNGQLSSAAQVIFEGAVIEGATNACTRDLERKTRALNIPVNYNFRPAGTHQWGYWQDDLRGYWGDLVAGLGTDVKRPPLEPTKPISPEDFWEGSTAGSR</sequence>
<dbReference type="Proteomes" id="UP001146469">
    <property type="component" value="Unassembled WGS sequence"/>
</dbReference>
<accession>A0A9X3LIP0</accession>
<dbReference type="RefSeq" id="WP_269943915.1">
    <property type="nucleotide sequence ID" value="NZ_JAKMUT010000001.1"/>
</dbReference>
<dbReference type="InterPro" id="IPR029058">
    <property type="entry name" value="AB_hydrolase_fold"/>
</dbReference>
<reference evidence="3" key="1">
    <citation type="submission" date="2022-02" db="EMBL/GenBank/DDBJ databases">
        <title>Corynebacterium sp. from urogenital microbiome.</title>
        <authorList>
            <person name="Cappelli E.A."/>
            <person name="Ribeiro T.G."/>
            <person name="Peixe L."/>
        </authorList>
    </citation>
    <scope>NUCLEOTIDE SEQUENCE</scope>
    <source>
        <strain evidence="3">C8Ua_174</strain>
    </source>
</reference>
<dbReference type="PANTHER" id="PTHR48098">
    <property type="entry name" value="ENTEROCHELIN ESTERASE-RELATED"/>
    <property type="match status" value="1"/>
</dbReference>
<protein>
    <submittedName>
        <fullName evidence="3">Esterase family protein</fullName>
    </submittedName>
</protein>
<dbReference type="SUPFAM" id="SSF53474">
    <property type="entry name" value="alpha/beta-Hydrolases"/>
    <property type="match status" value="1"/>
</dbReference>
<keyword evidence="4" id="KW-1185">Reference proteome</keyword>
<name>A0A9X3LIP0_9CORY</name>
<dbReference type="GO" id="GO:0016747">
    <property type="term" value="F:acyltransferase activity, transferring groups other than amino-acyl groups"/>
    <property type="evidence" value="ECO:0007669"/>
    <property type="project" value="TreeGrafter"/>
</dbReference>
<dbReference type="AlphaFoldDB" id="A0A9X3LIP0"/>
<evidence type="ECO:0000256" key="1">
    <source>
        <dbReference type="SAM" id="MobiDB-lite"/>
    </source>
</evidence>
<feature type="region of interest" description="Disordered" evidence="1">
    <location>
        <begin position="384"/>
        <end position="410"/>
    </location>
</feature>
<feature type="signal peptide" evidence="2">
    <location>
        <begin position="1"/>
        <end position="22"/>
    </location>
</feature>
<evidence type="ECO:0000256" key="2">
    <source>
        <dbReference type="SAM" id="SignalP"/>
    </source>
</evidence>
<evidence type="ECO:0000313" key="4">
    <source>
        <dbReference type="Proteomes" id="UP001146469"/>
    </source>
</evidence>
<gene>
    <name evidence="3" type="ORF">L8V00_00460</name>
</gene>
<dbReference type="EMBL" id="JAKMUT010000001">
    <property type="protein sequence ID" value="MCZ9288687.1"/>
    <property type="molecule type" value="Genomic_DNA"/>
</dbReference>
<dbReference type="InterPro" id="IPR000801">
    <property type="entry name" value="Esterase-like"/>
</dbReference>
<organism evidence="3 4">
    <name type="scientific">Corynebacterium evansiae</name>
    <dbReference type="NCBI Taxonomy" id="2913499"/>
    <lineage>
        <taxon>Bacteria</taxon>
        <taxon>Bacillati</taxon>
        <taxon>Actinomycetota</taxon>
        <taxon>Actinomycetes</taxon>
        <taxon>Mycobacteriales</taxon>
        <taxon>Corynebacteriaceae</taxon>
        <taxon>Corynebacterium</taxon>
    </lineage>
</organism>
<dbReference type="Gene3D" id="3.40.50.1820">
    <property type="entry name" value="alpha/beta hydrolase"/>
    <property type="match status" value="1"/>
</dbReference>
<comment type="caution">
    <text evidence="3">The sequence shown here is derived from an EMBL/GenBank/DDBJ whole genome shotgun (WGS) entry which is preliminary data.</text>
</comment>
<keyword evidence="2" id="KW-0732">Signal</keyword>
<dbReference type="PANTHER" id="PTHR48098:SF1">
    <property type="entry name" value="DIACYLGLYCEROL ACYLTRANSFERASE_MYCOLYLTRANSFERASE AG85A"/>
    <property type="match status" value="1"/>
</dbReference>
<dbReference type="Pfam" id="PF00756">
    <property type="entry name" value="Esterase"/>
    <property type="match status" value="1"/>
</dbReference>
<evidence type="ECO:0000313" key="3">
    <source>
        <dbReference type="EMBL" id="MCZ9288687.1"/>
    </source>
</evidence>
<dbReference type="InterPro" id="IPR050583">
    <property type="entry name" value="Mycobacterial_A85_antigen"/>
</dbReference>
<proteinExistence type="predicted"/>